<protein>
    <submittedName>
        <fullName evidence="1">Uncharacterized protein</fullName>
    </submittedName>
</protein>
<gene>
    <name evidence="1" type="ORF">LCI18_010004</name>
</gene>
<proteinExistence type="predicted"/>
<reference evidence="1" key="1">
    <citation type="submission" date="2021-11" db="EMBL/GenBank/DDBJ databases">
        <title>Fusarium solani-melongenae Genome sequencing and assembly.</title>
        <authorList>
            <person name="Xie S."/>
            <person name="Huang L."/>
            <person name="Zhang X."/>
        </authorList>
    </citation>
    <scope>NUCLEOTIDE SEQUENCE</scope>
    <source>
        <strain evidence="1">CRI 24-3</strain>
    </source>
</reference>
<evidence type="ECO:0000313" key="2">
    <source>
        <dbReference type="Proteomes" id="UP000830768"/>
    </source>
</evidence>
<dbReference type="EMBL" id="CP090036">
    <property type="protein sequence ID" value="UPK99069.1"/>
    <property type="molecule type" value="Genomic_DNA"/>
</dbReference>
<accession>A0ACD3ZCK9</accession>
<organism evidence="1 2">
    <name type="scientific">Fusarium solani subsp. cucurbitae</name>
    <name type="common">Neocosmosporum cucurbitae</name>
    <dbReference type="NCBI Taxonomy" id="2747967"/>
    <lineage>
        <taxon>Eukaryota</taxon>
        <taxon>Fungi</taxon>
        <taxon>Dikarya</taxon>
        <taxon>Ascomycota</taxon>
        <taxon>Pezizomycotina</taxon>
        <taxon>Sordariomycetes</taxon>
        <taxon>Hypocreomycetidae</taxon>
        <taxon>Hypocreales</taxon>
        <taxon>Nectriaceae</taxon>
        <taxon>Fusarium</taxon>
        <taxon>Fusarium solani species complex</taxon>
    </lineage>
</organism>
<sequence length="611" mass="69447">MTPSTQSSNLIILDSSAYEWHEEFISGRPHTYESQNTPYVVGRSVITSSHVPTTANELIDCFLTVLGDLDVPHGPSTYQDLDLRALCAGCNIKTVEDDLEDNVNKPVALLDDRSRLVNKQPAEAGYRRANPGLLNVSQLLVELKKARYNCHGQPDADRRLLYVTNPDCCVIMVLLFTASSEQALYLTEFFYKYLGSKTSLGIHRPPRGVLSFALEFHLQFYVWREEEVLRQDPRKKKRDKPLRRSFRLHYLDEKGSEGASEVCIYEAQISCLVAGLDNQSWMAYLFIDTYYQEDSSSESVEYYHSQEDLRTDPLAAGTVDSDLPIWAPREYFLVVYECRLKQVKHALQNLVSRLLLKLEPYIQDSMTLVPRPTDDGFSPAQKKKIQQMLNEASRVLRQTIHSICKAVEVWDRFSSRDAAYLSDILRPRSGRPDPIPPFRVVARIGEHIDGLRDLQRLAEQQQELCAGLARELEMELVMEDNEITVQQQATGELLKTLTAISVLFLPLTATAALFSMQPGVLPPSFYTGKSFLLCWLLPTFVAVVVGVYYNRKSFRLTRSRRGASLQDHIYSLQMRGQYTESARSLLSRGADISYRDDIELGPVSRVASFLD</sequence>
<name>A0ACD3ZCK9_FUSSC</name>
<evidence type="ECO:0000313" key="1">
    <source>
        <dbReference type="EMBL" id="UPK99069.1"/>
    </source>
</evidence>
<keyword evidence="2" id="KW-1185">Reference proteome</keyword>
<dbReference type="Proteomes" id="UP000830768">
    <property type="component" value="Chromosome 8"/>
</dbReference>